<name>A0A6A4PQ10_LUPAL</name>
<sequence length="127" mass="13885">MNERTLVPIFFVWALLTIVTPTLIFLSENSKADLHLNGNYTSEGMKARKMFGYTQNDDIIRTLPSLPKSVEAEEEVASASASAPAPAPAPAPEPEPTPNSLHNHSLITNMTDYGFTLSSPNKQDQVQ</sequence>
<dbReference type="EMBL" id="WOCE01000011">
    <property type="protein sequence ID" value="KAE9603569.1"/>
    <property type="molecule type" value="Genomic_DNA"/>
</dbReference>
<proteinExistence type="predicted"/>
<protein>
    <submittedName>
        <fullName evidence="3">Uncharacterized protein</fullName>
    </submittedName>
</protein>
<dbReference type="Proteomes" id="UP000447434">
    <property type="component" value="Chromosome 11"/>
</dbReference>
<keyword evidence="2" id="KW-0472">Membrane</keyword>
<dbReference type="OrthoDB" id="1304015at2759"/>
<organism evidence="3 4">
    <name type="scientific">Lupinus albus</name>
    <name type="common">White lupine</name>
    <name type="synonym">Lupinus termis</name>
    <dbReference type="NCBI Taxonomy" id="3870"/>
    <lineage>
        <taxon>Eukaryota</taxon>
        <taxon>Viridiplantae</taxon>
        <taxon>Streptophyta</taxon>
        <taxon>Embryophyta</taxon>
        <taxon>Tracheophyta</taxon>
        <taxon>Spermatophyta</taxon>
        <taxon>Magnoliopsida</taxon>
        <taxon>eudicotyledons</taxon>
        <taxon>Gunneridae</taxon>
        <taxon>Pentapetalae</taxon>
        <taxon>rosids</taxon>
        <taxon>fabids</taxon>
        <taxon>Fabales</taxon>
        <taxon>Fabaceae</taxon>
        <taxon>Papilionoideae</taxon>
        <taxon>50 kb inversion clade</taxon>
        <taxon>genistoids sensu lato</taxon>
        <taxon>core genistoids</taxon>
        <taxon>Genisteae</taxon>
        <taxon>Lupinus</taxon>
    </lineage>
</organism>
<gene>
    <name evidence="3" type="ORF">Lalb_Chr11g0062291</name>
</gene>
<feature type="region of interest" description="Disordered" evidence="1">
    <location>
        <begin position="70"/>
        <end position="105"/>
    </location>
</feature>
<comment type="caution">
    <text evidence="3">The sequence shown here is derived from an EMBL/GenBank/DDBJ whole genome shotgun (WGS) entry which is preliminary data.</text>
</comment>
<dbReference type="AlphaFoldDB" id="A0A6A4PQ10"/>
<dbReference type="PANTHER" id="PTHR38396:SF1">
    <property type="entry name" value="TRANSMEMBRANE PROTEIN"/>
    <property type="match status" value="1"/>
</dbReference>
<keyword evidence="2" id="KW-1133">Transmembrane helix</keyword>
<feature type="transmembrane region" description="Helical" evidence="2">
    <location>
        <begin position="6"/>
        <end position="26"/>
    </location>
</feature>
<accession>A0A6A4PQ10</accession>
<evidence type="ECO:0000313" key="4">
    <source>
        <dbReference type="Proteomes" id="UP000447434"/>
    </source>
</evidence>
<evidence type="ECO:0000313" key="3">
    <source>
        <dbReference type="EMBL" id="KAE9603569.1"/>
    </source>
</evidence>
<evidence type="ECO:0000256" key="1">
    <source>
        <dbReference type="SAM" id="MobiDB-lite"/>
    </source>
</evidence>
<evidence type="ECO:0000256" key="2">
    <source>
        <dbReference type="SAM" id="Phobius"/>
    </source>
</evidence>
<dbReference type="PANTHER" id="PTHR38396">
    <property type="entry name" value="TRANSMEMBRANE PROTEIN"/>
    <property type="match status" value="1"/>
</dbReference>
<keyword evidence="2" id="KW-0812">Transmembrane</keyword>
<feature type="compositionally biased region" description="Pro residues" evidence="1">
    <location>
        <begin position="85"/>
        <end position="97"/>
    </location>
</feature>
<keyword evidence="4" id="KW-1185">Reference proteome</keyword>
<reference evidence="4" key="1">
    <citation type="journal article" date="2020" name="Nat. Commun.">
        <title>Genome sequence of the cluster root forming white lupin.</title>
        <authorList>
            <person name="Hufnagel B."/>
            <person name="Marques A."/>
            <person name="Soriano A."/>
            <person name="Marques L."/>
            <person name="Divol F."/>
            <person name="Doumas P."/>
            <person name="Sallet E."/>
            <person name="Mancinotti D."/>
            <person name="Carrere S."/>
            <person name="Marande W."/>
            <person name="Arribat S."/>
            <person name="Keller J."/>
            <person name="Huneau C."/>
            <person name="Blein T."/>
            <person name="Aime D."/>
            <person name="Laguerre M."/>
            <person name="Taylor J."/>
            <person name="Schubert V."/>
            <person name="Nelson M."/>
            <person name="Geu-Flores F."/>
            <person name="Crespi M."/>
            <person name="Gallardo-Guerrero K."/>
            <person name="Delaux P.-M."/>
            <person name="Salse J."/>
            <person name="Berges H."/>
            <person name="Guyot R."/>
            <person name="Gouzy J."/>
            <person name="Peret B."/>
        </authorList>
    </citation>
    <scope>NUCLEOTIDE SEQUENCE [LARGE SCALE GENOMIC DNA]</scope>
    <source>
        <strain evidence="4">cv. Amiga</strain>
    </source>
</reference>